<proteinExistence type="predicted"/>
<dbReference type="SUPFAM" id="SSF54427">
    <property type="entry name" value="NTF2-like"/>
    <property type="match status" value="1"/>
</dbReference>
<comment type="caution">
    <text evidence="1">The sequence shown here is derived from an EMBL/GenBank/DDBJ whole genome shotgun (WGS) entry which is preliminary data.</text>
</comment>
<protein>
    <submittedName>
        <fullName evidence="1">Putative lumazine-binding protein</fullName>
    </submittedName>
</protein>
<dbReference type="Pfam" id="PF12893">
    <property type="entry name" value="Lumazine_bd_2"/>
    <property type="match status" value="1"/>
</dbReference>
<sequence length="125" mass="13919">MTDKIKQTITDFVKGGDNSDTVLLDKVLHKDFRVTSNNFMGTAGVTIIDREKYLSNIQAGVFGGLPRIMTIENVDECGTIASVKLRIESSENHFVSYNSLVLDTDNEWKIIHNLAVVEAKNDNQS</sequence>
<organism evidence="1 2">
    <name type="scientific">Flavobacterium aquicola</name>
    <dbReference type="NCBI Taxonomy" id="1682742"/>
    <lineage>
        <taxon>Bacteria</taxon>
        <taxon>Pseudomonadati</taxon>
        <taxon>Bacteroidota</taxon>
        <taxon>Flavobacteriia</taxon>
        <taxon>Flavobacteriales</taxon>
        <taxon>Flavobacteriaceae</taxon>
        <taxon>Flavobacterium</taxon>
    </lineage>
</organism>
<accession>A0A3E0EU13</accession>
<dbReference type="Gene3D" id="3.10.450.50">
    <property type="match status" value="1"/>
</dbReference>
<dbReference type="EMBL" id="QUNI01000001">
    <property type="protein sequence ID" value="REH01629.1"/>
    <property type="molecule type" value="Genomic_DNA"/>
</dbReference>
<gene>
    <name evidence="1" type="ORF">C8P67_101108</name>
</gene>
<evidence type="ECO:0000313" key="1">
    <source>
        <dbReference type="EMBL" id="REH01629.1"/>
    </source>
</evidence>
<dbReference type="AlphaFoldDB" id="A0A3E0EU13"/>
<reference evidence="1 2" key="1">
    <citation type="submission" date="2018-08" db="EMBL/GenBank/DDBJ databases">
        <title>Genomic Encyclopedia of Archaeal and Bacterial Type Strains, Phase II (KMG-II): from individual species to whole genera.</title>
        <authorList>
            <person name="Goeker M."/>
        </authorList>
    </citation>
    <scope>NUCLEOTIDE SEQUENCE [LARGE SCALE GENOMIC DNA]</scope>
    <source>
        <strain evidence="1 2">DSM 100880</strain>
    </source>
</reference>
<keyword evidence="2" id="KW-1185">Reference proteome</keyword>
<name>A0A3E0EU13_9FLAO</name>
<dbReference type="RefSeq" id="WP_115809286.1">
    <property type="nucleotide sequence ID" value="NZ_QUNI01000001.1"/>
</dbReference>
<dbReference type="InterPro" id="IPR039437">
    <property type="entry name" value="FrzH/put_lumazine-bd"/>
</dbReference>
<dbReference type="Proteomes" id="UP000257136">
    <property type="component" value="Unassembled WGS sequence"/>
</dbReference>
<dbReference type="InterPro" id="IPR032710">
    <property type="entry name" value="NTF2-like_dom_sf"/>
</dbReference>
<dbReference type="OrthoDB" id="1441434at2"/>
<evidence type="ECO:0000313" key="2">
    <source>
        <dbReference type="Proteomes" id="UP000257136"/>
    </source>
</evidence>